<organism evidence="1">
    <name type="scientific">Faunusvirus sp</name>
    <dbReference type="NCBI Taxonomy" id="2487766"/>
    <lineage>
        <taxon>Viruses</taxon>
        <taxon>Varidnaviria</taxon>
        <taxon>Bamfordvirae</taxon>
        <taxon>Nucleocytoviricota</taxon>
        <taxon>Megaviricetes</taxon>
        <taxon>Imitervirales</taxon>
        <taxon>Mimiviridae</taxon>
    </lineage>
</organism>
<dbReference type="EMBL" id="MK072152">
    <property type="protein sequence ID" value="AYV79537.1"/>
    <property type="molecule type" value="Genomic_DNA"/>
</dbReference>
<proteinExistence type="predicted"/>
<reference evidence="1" key="1">
    <citation type="submission" date="2018-10" db="EMBL/GenBank/DDBJ databases">
        <title>Hidden diversity of soil giant viruses.</title>
        <authorList>
            <person name="Schulz F."/>
            <person name="Alteio L."/>
            <person name="Goudeau D."/>
            <person name="Ryan E.M."/>
            <person name="Malmstrom R.R."/>
            <person name="Blanchard J."/>
            <person name="Woyke T."/>
        </authorList>
    </citation>
    <scope>NUCLEOTIDE SEQUENCE</scope>
    <source>
        <strain evidence="1">FNV1</strain>
    </source>
</reference>
<evidence type="ECO:0000313" key="1">
    <source>
        <dbReference type="EMBL" id="AYV79537.1"/>
    </source>
</evidence>
<protein>
    <submittedName>
        <fullName evidence="1">Uncharacterized protein</fullName>
    </submittedName>
</protein>
<feature type="non-terminal residue" evidence="1">
    <location>
        <position position="1"/>
    </location>
</feature>
<name>A0A3G4ZXA1_9VIRU</name>
<sequence length="47" mass="5448">IVDNKRSKEYDKYLLSIKNSKNLAVFTEILSAMGFKLVKDAWLKTVE</sequence>
<accession>A0A3G4ZXA1</accession>
<gene>
    <name evidence="1" type="ORF">Faunusvirus21_1</name>
</gene>